<keyword evidence="8" id="KW-0732">Signal</keyword>
<evidence type="ECO:0008006" key="11">
    <source>
        <dbReference type="Google" id="ProtNLM"/>
    </source>
</evidence>
<evidence type="ECO:0000256" key="6">
    <source>
        <dbReference type="PIRSR" id="PIRSR606710-1"/>
    </source>
</evidence>
<dbReference type="InterPro" id="IPR023296">
    <property type="entry name" value="Glyco_hydro_beta-prop_sf"/>
</dbReference>
<dbReference type="Pfam" id="PF04616">
    <property type="entry name" value="Glyco_hydro_43"/>
    <property type="match status" value="1"/>
</dbReference>
<dbReference type="GO" id="GO:0045493">
    <property type="term" value="P:xylan catabolic process"/>
    <property type="evidence" value="ECO:0007669"/>
    <property type="project" value="UniProtKB-KW"/>
</dbReference>
<dbReference type="AlphaFoldDB" id="A0A9R1CWU1"/>
<evidence type="ECO:0000256" key="3">
    <source>
        <dbReference type="ARBA" id="ARBA00022801"/>
    </source>
</evidence>
<name>A0A9R1CWU1_9BACT</name>
<evidence type="ECO:0000313" key="9">
    <source>
        <dbReference type="EMBL" id="GJG57889.1"/>
    </source>
</evidence>
<feature type="signal peptide" evidence="8">
    <location>
        <begin position="1"/>
        <end position="28"/>
    </location>
</feature>
<keyword evidence="4" id="KW-0119">Carbohydrate metabolism</keyword>
<keyword evidence="5" id="KW-0326">Glycosidase</keyword>
<feature type="chain" id="PRO_5040164713" description="Glycosyl hydrolase, family 43" evidence="8">
    <location>
        <begin position="29"/>
        <end position="667"/>
    </location>
</feature>
<feature type="active site" description="Proton acceptor" evidence="6">
    <location>
        <position position="380"/>
    </location>
</feature>
<dbReference type="RefSeq" id="WP_368858184.1">
    <property type="nucleotide sequence ID" value="NZ_BPTU01000004.1"/>
</dbReference>
<accession>A0A9R1CWU1</accession>
<dbReference type="InterPro" id="IPR052176">
    <property type="entry name" value="Glycosyl_Hydrlase_43_Enz"/>
</dbReference>
<dbReference type="GO" id="GO:0004553">
    <property type="term" value="F:hydrolase activity, hydrolyzing O-glycosyl compounds"/>
    <property type="evidence" value="ECO:0007669"/>
    <property type="project" value="InterPro"/>
</dbReference>
<protein>
    <recommendedName>
        <fullName evidence="11">Glycosyl hydrolase, family 43</fullName>
    </recommendedName>
</protein>
<evidence type="ECO:0000256" key="2">
    <source>
        <dbReference type="ARBA" id="ARBA00022651"/>
    </source>
</evidence>
<feature type="site" description="Important for catalytic activity, responsible for pKa modulation of the active site Glu and correct orientation of both the proton donor and substrate" evidence="7">
    <location>
        <position position="498"/>
    </location>
</feature>
<comment type="similarity">
    <text evidence="1">Belongs to the glycosyl hydrolase 43 family.</text>
</comment>
<keyword evidence="2" id="KW-0624">Polysaccharide degradation</keyword>
<evidence type="ECO:0000256" key="5">
    <source>
        <dbReference type="ARBA" id="ARBA00023295"/>
    </source>
</evidence>
<feature type="active site" description="Proton donor" evidence="6">
    <location>
        <position position="552"/>
    </location>
</feature>
<dbReference type="SUPFAM" id="SSF75005">
    <property type="entry name" value="Arabinanase/levansucrase/invertase"/>
    <property type="match status" value="2"/>
</dbReference>
<keyword evidence="3" id="KW-0378">Hydrolase</keyword>
<dbReference type="Gene3D" id="2.115.10.20">
    <property type="entry name" value="Glycosyl hydrolase domain, family 43"/>
    <property type="match status" value="2"/>
</dbReference>
<dbReference type="PANTHER" id="PTHR43772">
    <property type="entry name" value="ENDO-1,4-BETA-XYLANASE"/>
    <property type="match status" value="1"/>
</dbReference>
<keyword evidence="2" id="KW-0858">Xylan degradation</keyword>
<sequence>MNYKTMTLNSISRVLATALMLVCSIAGAISAAAGQGNPQPKPKDIYGYLYCHMSRDGEWTAFALSRDGIHWHDLNKGREVYDTRKLSEIEGGARDAYIARAADGHGFVMLTTDMCVARSRKWDNYGMNLLRSDDLIHWTARTFDFRKGPQIFCDPESPDPYKDYSTIRRVWAPQAIWDPTYRWKDGTRGGYFIYYSLLNDKEEGYDRMYYSYADRSFTRLTKPRLLFDWGYATIDADINYVRADGKYHMLIKKEGGKPGIFTTKAKKLTGPWPQPDDNDFVSFEGKRKCEGSSAFQIAGDDGWRVGYVEYSSRPARYRICKADRYLSHFNSPQDIIGVAAPQHGSFVALTKEEYERLDNYWRQYDSVVTRNPVLPEFHADPEILFSDGKYYIYSTTDGFPQWGGTFFTCYSSADMKNWTYEGVPFDVTRDTRWAKGNAWAPAAVEKNGKYYLYYSADDGKGKAIGVAVADRPDGRFTDSGHPLVTTDPSGHRGGHVIDVDVFTDDDGQSYLYWGNGFMAVAKLNSDMTSIDTTGVKVITPRGGTLDDYAFREGTYVFKRNGKYYFMWSVDDTGSRNYHVAYGTADSPMGPITVARQPIVLRQRPMDGIYGTAHNSVVEDPRSGRWFIVYHRINESYLKTAPGTHREVCIDELHFRPDGSIIEVVPSR</sequence>
<gene>
    <name evidence="9" type="ORF">PRLR5076_07400</name>
</gene>
<organism evidence="9 10">
    <name type="scientific">Prevotella lacticifex</name>
    <dbReference type="NCBI Taxonomy" id="2854755"/>
    <lineage>
        <taxon>Bacteria</taxon>
        <taxon>Pseudomonadati</taxon>
        <taxon>Bacteroidota</taxon>
        <taxon>Bacteroidia</taxon>
        <taxon>Bacteroidales</taxon>
        <taxon>Prevotellaceae</taxon>
        <taxon>Prevotella</taxon>
    </lineage>
</organism>
<keyword evidence="10" id="KW-1185">Reference proteome</keyword>
<dbReference type="GeneID" id="94486931"/>
<dbReference type="CDD" id="cd08983">
    <property type="entry name" value="GH43_Bt3655-like"/>
    <property type="match status" value="1"/>
</dbReference>
<evidence type="ECO:0000313" key="10">
    <source>
        <dbReference type="Proteomes" id="UP000825483"/>
    </source>
</evidence>
<comment type="caution">
    <text evidence="9">The sequence shown here is derived from an EMBL/GenBank/DDBJ whole genome shotgun (WGS) entry which is preliminary data.</text>
</comment>
<reference evidence="9" key="1">
    <citation type="journal article" date="2022" name="Int. J. Syst. Evol. Microbiol.">
        <title>Prevotella lacticifex sp. nov., isolated from the rumen of cows.</title>
        <authorList>
            <person name="Shinkai T."/>
            <person name="Ikeyama N."/>
            <person name="Kumagai M."/>
            <person name="Ohmori H."/>
            <person name="Sakamoto M."/>
            <person name="Ohkuma M."/>
            <person name="Mitsumori M."/>
        </authorList>
    </citation>
    <scope>NUCLEOTIDE SEQUENCE</scope>
    <source>
        <strain evidence="9">R5076</strain>
    </source>
</reference>
<dbReference type="EMBL" id="BPUB01000001">
    <property type="protein sequence ID" value="GJG57889.1"/>
    <property type="molecule type" value="Genomic_DNA"/>
</dbReference>
<dbReference type="PANTHER" id="PTHR43772:SF2">
    <property type="entry name" value="PUTATIVE (AFU_ORTHOLOGUE AFUA_2G04480)-RELATED"/>
    <property type="match status" value="1"/>
</dbReference>
<evidence type="ECO:0000256" key="1">
    <source>
        <dbReference type="ARBA" id="ARBA00009865"/>
    </source>
</evidence>
<proteinExistence type="inferred from homology"/>
<evidence type="ECO:0000256" key="8">
    <source>
        <dbReference type="SAM" id="SignalP"/>
    </source>
</evidence>
<dbReference type="InterPro" id="IPR006710">
    <property type="entry name" value="Glyco_hydro_43"/>
</dbReference>
<dbReference type="Proteomes" id="UP000825483">
    <property type="component" value="Unassembled WGS sequence"/>
</dbReference>
<evidence type="ECO:0000256" key="7">
    <source>
        <dbReference type="PIRSR" id="PIRSR606710-2"/>
    </source>
</evidence>
<evidence type="ECO:0000256" key="4">
    <source>
        <dbReference type="ARBA" id="ARBA00023277"/>
    </source>
</evidence>